<dbReference type="FunFam" id="3.40.50.150:FF:000101">
    <property type="entry name" value="Thiopurine S-methyltransferase"/>
    <property type="match status" value="1"/>
</dbReference>
<evidence type="ECO:0000256" key="4">
    <source>
        <dbReference type="ARBA" id="ARBA00011905"/>
    </source>
</evidence>
<comment type="similarity">
    <text evidence="3 9">Belongs to the class I-like SAM-binding methyltransferase superfamily. TPMT family.</text>
</comment>
<dbReference type="GO" id="GO:0005737">
    <property type="term" value="C:cytoplasm"/>
    <property type="evidence" value="ECO:0007669"/>
    <property type="project" value="UniProtKB-SubCell"/>
</dbReference>
<accession>Q47IR0</accession>
<evidence type="ECO:0000256" key="6">
    <source>
        <dbReference type="ARBA" id="ARBA00022603"/>
    </source>
</evidence>
<dbReference type="HOGENOM" id="CLU_085515_1_0_4"/>
<dbReference type="PIRSF" id="PIRSF023956">
    <property type="entry name" value="Thiopurine_S-methyltransferase"/>
    <property type="match status" value="1"/>
</dbReference>
<proteinExistence type="inferred from homology"/>
<dbReference type="AlphaFoldDB" id="Q47IR0"/>
<evidence type="ECO:0000256" key="2">
    <source>
        <dbReference type="ARBA" id="ARBA00004496"/>
    </source>
</evidence>
<name>Q47IR0_DECAR</name>
<dbReference type="Pfam" id="PF05724">
    <property type="entry name" value="TPMT"/>
    <property type="match status" value="1"/>
</dbReference>
<dbReference type="eggNOG" id="COG2265">
    <property type="taxonomic scope" value="Bacteria"/>
</dbReference>
<dbReference type="EC" id="2.1.1.67" evidence="4 9"/>
<dbReference type="InterPro" id="IPR029063">
    <property type="entry name" value="SAM-dependent_MTases_sf"/>
</dbReference>
<dbReference type="Gene3D" id="3.40.50.150">
    <property type="entry name" value="Vaccinia Virus protein VP39"/>
    <property type="match status" value="1"/>
</dbReference>
<evidence type="ECO:0000256" key="7">
    <source>
        <dbReference type="ARBA" id="ARBA00022679"/>
    </source>
</evidence>
<keyword evidence="8 9" id="KW-0949">S-adenosyl-L-methionine</keyword>
<dbReference type="InterPro" id="IPR008854">
    <property type="entry name" value="TPMT"/>
</dbReference>
<comment type="subcellular location">
    <subcellularLocation>
        <location evidence="2 9">Cytoplasm</location>
    </subcellularLocation>
</comment>
<dbReference type="GO" id="GO:0008119">
    <property type="term" value="F:thiopurine S-methyltransferase activity"/>
    <property type="evidence" value="ECO:0007669"/>
    <property type="project" value="UniProtKB-UniRule"/>
</dbReference>
<organism evidence="10">
    <name type="scientific">Dechloromonas aromatica (strain RCB)</name>
    <dbReference type="NCBI Taxonomy" id="159087"/>
    <lineage>
        <taxon>Bacteria</taxon>
        <taxon>Pseudomonadati</taxon>
        <taxon>Pseudomonadota</taxon>
        <taxon>Betaproteobacteria</taxon>
        <taxon>Rhodocyclales</taxon>
        <taxon>Azonexaceae</taxon>
        <taxon>Dechloromonas</taxon>
    </lineage>
</organism>
<protein>
    <recommendedName>
        <fullName evidence="4 9">Thiopurine S-methyltransferase</fullName>
        <ecNumber evidence="4 9">2.1.1.67</ecNumber>
    </recommendedName>
    <alternativeName>
        <fullName evidence="9">Thiopurine methyltransferase</fullName>
    </alternativeName>
</protein>
<feature type="binding site" evidence="9">
    <location>
        <position position="13"/>
    </location>
    <ligand>
        <name>S-adenosyl-L-methionine</name>
        <dbReference type="ChEBI" id="CHEBI:59789"/>
    </ligand>
</feature>
<evidence type="ECO:0000256" key="1">
    <source>
        <dbReference type="ARBA" id="ARBA00000903"/>
    </source>
</evidence>
<dbReference type="GO" id="GO:0032259">
    <property type="term" value="P:methylation"/>
    <property type="evidence" value="ECO:0007669"/>
    <property type="project" value="UniProtKB-KW"/>
</dbReference>
<dbReference type="PROSITE" id="PS51585">
    <property type="entry name" value="SAM_MT_TPMT"/>
    <property type="match status" value="1"/>
</dbReference>
<evidence type="ECO:0000256" key="3">
    <source>
        <dbReference type="ARBA" id="ARBA00008145"/>
    </source>
</evidence>
<evidence type="ECO:0000313" key="10">
    <source>
        <dbReference type="EMBL" id="AAZ45271.1"/>
    </source>
</evidence>
<evidence type="ECO:0000256" key="5">
    <source>
        <dbReference type="ARBA" id="ARBA00022490"/>
    </source>
</evidence>
<evidence type="ECO:0000256" key="8">
    <source>
        <dbReference type="ARBA" id="ARBA00022691"/>
    </source>
</evidence>
<dbReference type="STRING" id="159087.Daro_0514"/>
<reference evidence="10" key="1">
    <citation type="submission" date="2005-08" db="EMBL/GenBank/DDBJ databases">
        <title>Complete sequence of Dechloromonas aromatica RCB.</title>
        <authorList>
            <person name="Salinero K.K."/>
            <person name="Copeland A."/>
            <person name="Lucas S."/>
            <person name="Lapidus A."/>
            <person name="Barry K."/>
            <person name="Detter J.C."/>
            <person name="Glavina T."/>
            <person name="Hammon N."/>
            <person name="Israni S."/>
            <person name="Pitluck S."/>
            <person name="Di Bartolo G."/>
            <person name="Trong S."/>
            <person name="Schmutz J."/>
            <person name="Larimer F."/>
            <person name="Land M."/>
            <person name="Ivanova N."/>
            <person name="Richardson P."/>
        </authorList>
    </citation>
    <scope>NUCLEOTIDE SEQUENCE</scope>
    <source>
        <strain evidence="10">RCB</strain>
    </source>
</reference>
<dbReference type="PANTHER" id="PTHR10259:SF11">
    <property type="entry name" value="THIOPURINE S-METHYLTRANSFERASE"/>
    <property type="match status" value="1"/>
</dbReference>
<dbReference type="CDD" id="cd02440">
    <property type="entry name" value="AdoMet_MTases"/>
    <property type="match status" value="1"/>
</dbReference>
<feature type="binding site" evidence="9">
    <location>
        <position position="69"/>
    </location>
    <ligand>
        <name>S-adenosyl-L-methionine</name>
        <dbReference type="ChEBI" id="CHEBI:59789"/>
    </ligand>
</feature>
<dbReference type="PANTHER" id="PTHR10259">
    <property type="entry name" value="THIOPURINE S-METHYLTRANSFERASE"/>
    <property type="match status" value="1"/>
</dbReference>
<feature type="binding site" evidence="9">
    <location>
        <position position="126"/>
    </location>
    <ligand>
        <name>S-adenosyl-L-methionine</name>
        <dbReference type="ChEBI" id="CHEBI:59789"/>
    </ligand>
</feature>
<sequence length="221" mass="24727">MSNPDNALWQQCWRDRNIEFHQKTVNQLLIRYWHSLNLAEGSRVFVPLCGKSLDLLWLAQQGCEVIGIELSPIAVRAFFRENGLLPARRQVGRLTEWSSGPIRIFCGDIFALTAADLGPISAVYDRAALTALPESVRAIYVAHLHALIPETCPIFLLTAEDPEEGDADGAEPNVAEELLTLYAERFTVDLVHVAPSFQMNPETPDAPPLPIEHKFYRLLPS</sequence>
<gene>
    <name evidence="9" type="primary">tpm</name>
    <name evidence="10" type="ordered locus">Daro_0514</name>
</gene>
<keyword evidence="5 9" id="KW-0963">Cytoplasm</keyword>
<dbReference type="EMBL" id="CP000089">
    <property type="protein sequence ID" value="AAZ45271.1"/>
    <property type="molecule type" value="Genomic_DNA"/>
</dbReference>
<keyword evidence="6 9" id="KW-0489">Methyltransferase</keyword>
<keyword evidence="7 9" id="KW-0808">Transferase</keyword>
<dbReference type="OrthoDB" id="9778208at2"/>
<dbReference type="NCBIfam" id="NF009732">
    <property type="entry name" value="PRK13255.1"/>
    <property type="match status" value="1"/>
</dbReference>
<dbReference type="KEGG" id="dar:Daro_0514"/>
<feature type="binding site" evidence="9">
    <location>
        <position position="48"/>
    </location>
    <ligand>
        <name>S-adenosyl-L-methionine</name>
        <dbReference type="ChEBI" id="CHEBI:59789"/>
    </ligand>
</feature>
<dbReference type="InterPro" id="IPR025835">
    <property type="entry name" value="Thiopurine_S-MeTrfase"/>
</dbReference>
<comment type="catalytic activity">
    <reaction evidence="1 9">
        <text>S-adenosyl-L-methionine + a thiopurine = S-adenosyl-L-homocysteine + a thiopurine S-methylether.</text>
        <dbReference type="EC" id="2.1.1.67"/>
    </reaction>
</comment>
<evidence type="ECO:0000256" key="9">
    <source>
        <dbReference type="HAMAP-Rule" id="MF_00812"/>
    </source>
</evidence>
<dbReference type="SUPFAM" id="SSF53335">
    <property type="entry name" value="S-adenosyl-L-methionine-dependent methyltransferases"/>
    <property type="match status" value="1"/>
</dbReference>
<dbReference type="HAMAP" id="MF_00812">
    <property type="entry name" value="Thiopur_methtran"/>
    <property type="match status" value="1"/>
</dbReference>